<reference evidence="17 18" key="1">
    <citation type="submission" date="2016-05" db="EMBL/GenBank/DDBJ databases">
        <title>Microbial solvent formation.</title>
        <authorList>
            <person name="Poehlein A."/>
            <person name="Montoya Solano J.D."/>
            <person name="Flitsch S."/>
            <person name="Krabben P."/>
            <person name="Duerre P."/>
            <person name="Daniel R."/>
        </authorList>
    </citation>
    <scope>NUCLEOTIDE SEQUENCE [LARGE SCALE GENOMIC DNA]</scope>
    <source>
        <strain evidence="17 18">L1-8</strain>
    </source>
</reference>
<dbReference type="PRINTS" id="PR00344">
    <property type="entry name" value="BCTRLSENSOR"/>
</dbReference>
<dbReference type="PROSITE" id="PS50109">
    <property type="entry name" value="HIS_KIN"/>
    <property type="match status" value="1"/>
</dbReference>
<dbReference type="InterPro" id="IPR029151">
    <property type="entry name" value="Sensor-like_sf"/>
</dbReference>
<dbReference type="Pfam" id="PF02743">
    <property type="entry name" value="dCache_1"/>
    <property type="match status" value="1"/>
</dbReference>
<evidence type="ECO:0000256" key="10">
    <source>
        <dbReference type="ARBA" id="ARBA00022840"/>
    </source>
</evidence>
<evidence type="ECO:0000256" key="12">
    <source>
        <dbReference type="ARBA" id="ARBA00023012"/>
    </source>
</evidence>
<evidence type="ECO:0000313" key="17">
    <source>
        <dbReference type="EMBL" id="OOM05854.1"/>
    </source>
</evidence>
<dbReference type="InterPro" id="IPR036097">
    <property type="entry name" value="HisK_dim/P_sf"/>
</dbReference>
<dbReference type="InterPro" id="IPR003661">
    <property type="entry name" value="HisK_dim/P_dom"/>
</dbReference>
<keyword evidence="8" id="KW-0547">Nucleotide-binding</keyword>
<keyword evidence="5" id="KW-0597">Phosphoprotein</keyword>
<dbReference type="InterPro" id="IPR004358">
    <property type="entry name" value="Sig_transdc_His_kin-like_C"/>
</dbReference>
<dbReference type="GO" id="GO:0005886">
    <property type="term" value="C:plasma membrane"/>
    <property type="evidence" value="ECO:0007669"/>
    <property type="project" value="UniProtKB-SubCell"/>
</dbReference>
<dbReference type="InterPro" id="IPR036890">
    <property type="entry name" value="HATPase_C_sf"/>
</dbReference>
<dbReference type="CDD" id="cd12914">
    <property type="entry name" value="PDC1_DGC_like"/>
    <property type="match status" value="1"/>
</dbReference>
<dbReference type="Pfam" id="PF02518">
    <property type="entry name" value="HATPase_c"/>
    <property type="match status" value="1"/>
</dbReference>
<dbReference type="CDD" id="cd00082">
    <property type="entry name" value="HisKA"/>
    <property type="match status" value="1"/>
</dbReference>
<dbReference type="STRING" id="169679.CSACC_24870"/>
<dbReference type="GO" id="GO:0000155">
    <property type="term" value="F:phosphorelay sensor kinase activity"/>
    <property type="evidence" value="ECO:0007669"/>
    <property type="project" value="InterPro"/>
</dbReference>
<keyword evidence="7 14" id="KW-0812">Transmembrane</keyword>
<evidence type="ECO:0000256" key="4">
    <source>
        <dbReference type="ARBA" id="ARBA00022475"/>
    </source>
</evidence>
<dbReference type="Gene3D" id="3.30.450.20">
    <property type="entry name" value="PAS domain"/>
    <property type="match status" value="1"/>
</dbReference>
<comment type="caution">
    <text evidence="17">The sequence shown here is derived from an EMBL/GenBank/DDBJ whole genome shotgun (WGS) entry which is preliminary data.</text>
</comment>
<proteinExistence type="predicted"/>
<evidence type="ECO:0000256" key="9">
    <source>
        <dbReference type="ARBA" id="ARBA00022777"/>
    </source>
</evidence>
<evidence type="ECO:0000259" key="16">
    <source>
        <dbReference type="PROSITE" id="PS50885"/>
    </source>
</evidence>
<dbReference type="Proteomes" id="UP000191154">
    <property type="component" value="Unassembled WGS sequence"/>
</dbReference>
<dbReference type="SUPFAM" id="SSF55874">
    <property type="entry name" value="ATPase domain of HSP90 chaperone/DNA topoisomerase II/histidine kinase"/>
    <property type="match status" value="1"/>
</dbReference>
<keyword evidence="11 14" id="KW-1133">Transmembrane helix</keyword>
<evidence type="ECO:0000256" key="5">
    <source>
        <dbReference type="ARBA" id="ARBA00022553"/>
    </source>
</evidence>
<evidence type="ECO:0000256" key="14">
    <source>
        <dbReference type="SAM" id="Phobius"/>
    </source>
</evidence>
<dbReference type="Gene3D" id="3.30.565.10">
    <property type="entry name" value="Histidine kinase-like ATPase, C-terminal domain"/>
    <property type="match status" value="1"/>
</dbReference>
<name>A0A1S8MNU8_CLOSA</name>
<evidence type="ECO:0000313" key="18">
    <source>
        <dbReference type="Proteomes" id="UP000191154"/>
    </source>
</evidence>
<dbReference type="RefSeq" id="WP_077867388.1">
    <property type="nucleotide sequence ID" value="NZ_LZYZ01000011.1"/>
</dbReference>
<feature type="transmembrane region" description="Helical" evidence="14">
    <location>
        <begin position="283"/>
        <end position="302"/>
    </location>
</feature>
<accession>A0A1S8MNU8</accession>
<dbReference type="InterPro" id="IPR003594">
    <property type="entry name" value="HATPase_dom"/>
</dbReference>
<feature type="transmembrane region" description="Helical" evidence="14">
    <location>
        <begin position="9"/>
        <end position="29"/>
    </location>
</feature>
<gene>
    <name evidence="17" type="primary">phoR_22</name>
    <name evidence="17" type="ORF">CLOSAC_44330</name>
</gene>
<dbReference type="Pfam" id="PF00512">
    <property type="entry name" value="HisKA"/>
    <property type="match status" value="1"/>
</dbReference>
<dbReference type="Gene3D" id="1.10.287.130">
    <property type="match status" value="1"/>
</dbReference>
<dbReference type="PROSITE" id="PS50885">
    <property type="entry name" value="HAMP"/>
    <property type="match status" value="1"/>
</dbReference>
<dbReference type="SUPFAM" id="SSF103190">
    <property type="entry name" value="Sensory domain-like"/>
    <property type="match status" value="1"/>
</dbReference>
<dbReference type="InterPro" id="IPR050736">
    <property type="entry name" value="Sensor_HK_Regulatory"/>
</dbReference>
<dbReference type="SUPFAM" id="SSF158472">
    <property type="entry name" value="HAMP domain-like"/>
    <property type="match status" value="1"/>
</dbReference>
<keyword evidence="10" id="KW-0067">ATP-binding</keyword>
<dbReference type="PANTHER" id="PTHR43711:SF26">
    <property type="entry name" value="SENSOR HISTIDINE KINASE RCSC"/>
    <property type="match status" value="1"/>
</dbReference>
<dbReference type="FunFam" id="3.30.565.10:FF:000037">
    <property type="entry name" value="Hybrid sensor histidine kinase/response regulator"/>
    <property type="match status" value="1"/>
</dbReference>
<dbReference type="InterPro" id="IPR003660">
    <property type="entry name" value="HAMP_dom"/>
</dbReference>
<dbReference type="SMART" id="SM00387">
    <property type="entry name" value="HATPase_c"/>
    <property type="match status" value="1"/>
</dbReference>
<evidence type="ECO:0000256" key="6">
    <source>
        <dbReference type="ARBA" id="ARBA00022679"/>
    </source>
</evidence>
<dbReference type="GO" id="GO:0005524">
    <property type="term" value="F:ATP binding"/>
    <property type="evidence" value="ECO:0007669"/>
    <property type="project" value="UniProtKB-KW"/>
</dbReference>
<keyword evidence="6 17" id="KW-0808">Transferase</keyword>
<dbReference type="InterPro" id="IPR005467">
    <property type="entry name" value="His_kinase_dom"/>
</dbReference>
<dbReference type="SUPFAM" id="SSF47384">
    <property type="entry name" value="Homodimeric domain of signal transducing histidine kinase"/>
    <property type="match status" value="1"/>
</dbReference>
<evidence type="ECO:0000256" key="13">
    <source>
        <dbReference type="ARBA" id="ARBA00023136"/>
    </source>
</evidence>
<feature type="domain" description="Histidine kinase" evidence="15">
    <location>
        <begin position="382"/>
        <end position="605"/>
    </location>
</feature>
<evidence type="ECO:0000256" key="3">
    <source>
        <dbReference type="ARBA" id="ARBA00012438"/>
    </source>
</evidence>
<sequence length="635" mass="70451">MKSIKSKLVLYLGILIVIICIGLSVVSYINSSNALLSNLSKTLPSIAEQTASSVQGRIEGKLNTLESIAERSEIKDINNSWKNKMSILSDEGKRIGSIRLEIVDKNGDIKKADGTTSNVKERAYFKNAISGKNNVSDPLVNNTDKSVVVIYAVPIKDNDNQIIGVLIDTQDGNDLSELTNRVKVGKTGYAFMIKKDGTNIASTDENKVINMYNPVEEVRKDPSLRSIADIEIKMGNGETGIGEYLSGADKYVGYAPIEGTEWSVGVIVLKSEMLSELDTLKSWTVLVSVLFLLIGFVIIYIISSNIVKGIKSASKHLDLLANGNLCKEVSVKYLKQKDEIGAMTSSMKAMQQSLENMIKKIEEDSAKKIKETLKIQDEIFANVSHELKTPLNVIFSANQLTEFYVKNSFIEDDKEKILKNINIIKQNCYRFMKLINNIVDISKMNSGFFKVNLSNENIVDVTEEIVQSISEYINAKHINIIFDTNTEEKIIACDPEKIERVILNLISNAIKFTNTDGSIFVNVIDKGDTVEIDVKDTGIGIEEKYLNNIFERFEQVDKSISRNAEGSGIGLSLVKSIVNMHGGKISVESEVGKGSIFKIELPAKVVEEIEVVEQTKACNNKIEMINVEFSDIYSI</sequence>
<protein>
    <recommendedName>
        <fullName evidence="3">histidine kinase</fullName>
        <ecNumber evidence="3">2.7.13.3</ecNumber>
    </recommendedName>
</protein>
<evidence type="ECO:0000256" key="1">
    <source>
        <dbReference type="ARBA" id="ARBA00000085"/>
    </source>
</evidence>
<evidence type="ECO:0000256" key="2">
    <source>
        <dbReference type="ARBA" id="ARBA00004651"/>
    </source>
</evidence>
<keyword evidence="12" id="KW-0902">Two-component regulatory system</keyword>
<evidence type="ECO:0000256" key="8">
    <source>
        <dbReference type="ARBA" id="ARBA00022741"/>
    </source>
</evidence>
<dbReference type="CDD" id="cd12912">
    <property type="entry name" value="PDC2_MCP_like"/>
    <property type="match status" value="1"/>
</dbReference>
<evidence type="ECO:0000256" key="11">
    <source>
        <dbReference type="ARBA" id="ARBA00022989"/>
    </source>
</evidence>
<keyword evidence="9" id="KW-0418">Kinase</keyword>
<dbReference type="PANTHER" id="PTHR43711">
    <property type="entry name" value="TWO-COMPONENT HISTIDINE KINASE"/>
    <property type="match status" value="1"/>
</dbReference>
<dbReference type="Gene3D" id="6.10.340.10">
    <property type="match status" value="1"/>
</dbReference>
<dbReference type="SMART" id="SM00388">
    <property type="entry name" value="HisKA"/>
    <property type="match status" value="1"/>
</dbReference>
<evidence type="ECO:0000256" key="7">
    <source>
        <dbReference type="ARBA" id="ARBA00022692"/>
    </source>
</evidence>
<evidence type="ECO:0000259" key="15">
    <source>
        <dbReference type="PROSITE" id="PS50109"/>
    </source>
</evidence>
<keyword evidence="13 14" id="KW-0472">Membrane</keyword>
<keyword evidence="4" id="KW-1003">Cell membrane</keyword>
<dbReference type="EC" id="2.7.13.3" evidence="3"/>
<dbReference type="CDD" id="cd16922">
    <property type="entry name" value="HATPase_EvgS-ArcB-TorS-like"/>
    <property type="match status" value="1"/>
</dbReference>
<dbReference type="EMBL" id="LZYZ01000011">
    <property type="protein sequence ID" value="OOM05854.1"/>
    <property type="molecule type" value="Genomic_DNA"/>
</dbReference>
<organism evidence="17 18">
    <name type="scientific">Clostridium saccharobutylicum</name>
    <dbReference type="NCBI Taxonomy" id="169679"/>
    <lineage>
        <taxon>Bacteria</taxon>
        <taxon>Bacillati</taxon>
        <taxon>Bacillota</taxon>
        <taxon>Clostridia</taxon>
        <taxon>Eubacteriales</taxon>
        <taxon>Clostridiaceae</taxon>
        <taxon>Clostridium</taxon>
    </lineage>
</organism>
<dbReference type="SMART" id="SM00304">
    <property type="entry name" value="HAMP"/>
    <property type="match status" value="1"/>
</dbReference>
<dbReference type="InterPro" id="IPR033479">
    <property type="entry name" value="dCache_1"/>
</dbReference>
<comment type="catalytic activity">
    <reaction evidence="1">
        <text>ATP + protein L-histidine = ADP + protein N-phospho-L-histidine.</text>
        <dbReference type="EC" id="2.7.13.3"/>
    </reaction>
</comment>
<dbReference type="AlphaFoldDB" id="A0A1S8MNU8"/>
<comment type="subcellular location">
    <subcellularLocation>
        <location evidence="2">Cell membrane</location>
        <topology evidence="2">Multi-pass membrane protein</topology>
    </subcellularLocation>
</comment>
<feature type="domain" description="HAMP" evidence="16">
    <location>
        <begin position="304"/>
        <end position="359"/>
    </location>
</feature>